<sequence>MEWSTNNVIHLGVAREALGNASSAKLLEERDCYTLDAVVEFLNKDSTSRSPAYKDNCYLIYSQPLCDHVLLFRAHKNSVAQDKYAEILQNLGRAERRAVQLMEPFMENGERKLQVAVAGITEVAHQLREVATAERVNKVAIVSVMGQMRQGKSFLLNCLSRYFEWLEKEQKDKGNKWKPRNRDNSYKFTDDEGAGSTSEPWLDDLERESDKEKRKIKSYFEILRGDDKACTEGIWCLTKPFVVMNPNSKHRCMVLILDSQGSFDPRKDPKVSTSILAVTAVLASSLISNTMHFGVSTINNFDELNNLMEHQVSLQTDSLGQDTNETNRKAFGSLVFLIRDKQFDFEVDDADPMSFDDCATQVKNFTDTMLDASKIAEENAVLRPVALRLHRNFESIRSWGIVTPEKKVVRNASLDPKDFGVHFKKLLGEFFRSEFEAPGADFPRPSRHCLSGEELTTRNFQESVTSVCRAFADCDPRVGVPELAVQLIAKRTLEHFRTKVRMDIKPLTYAKFPKSALFALRDAQIAWFKQEVQDRFAELADREDLLDVQKMNQAICQEEALFNMDKMRTTATLTTFGAVGVASAGVCGVSGLYSTLFHFIAIAPWSLPIVVCGGTCCAYSNHARRQKQIKQFRVVKVVGDNVYNDMQITSAVGLKKLDEMVWGRSCGDWIELIDEPHNFMLCQSTEAVYLLAVKEGQNPWDPRVWKSFTQVTFKKTYWCLQVFWSTMNNVANAGKTVLGVTRARAAVM</sequence>
<evidence type="ECO:0000259" key="3">
    <source>
        <dbReference type="Pfam" id="PF02263"/>
    </source>
</evidence>
<protein>
    <recommendedName>
        <fullName evidence="3">Guanylate-binding protein N-terminal domain-containing protein</fullName>
    </recommendedName>
</protein>
<dbReference type="EMBL" id="HBFQ01042485">
    <property type="protein sequence ID" value="CAD8855706.1"/>
    <property type="molecule type" value="Transcribed_RNA"/>
</dbReference>
<proteinExistence type="predicted"/>
<dbReference type="InterPro" id="IPR027417">
    <property type="entry name" value="P-loop_NTPase"/>
</dbReference>
<keyword evidence="2" id="KW-1133">Transmembrane helix</keyword>
<reference evidence="4" key="1">
    <citation type="submission" date="2021-01" db="EMBL/GenBank/DDBJ databases">
        <authorList>
            <person name="Corre E."/>
            <person name="Pelletier E."/>
            <person name="Niang G."/>
            <person name="Scheremetjew M."/>
            <person name="Finn R."/>
            <person name="Kale V."/>
            <person name="Holt S."/>
            <person name="Cochrane G."/>
            <person name="Meng A."/>
            <person name="Brown T."/>
            <person name="Cohen L."/>
        </authorList>
    </citation>
    <scope>NUCLEOTIDE SEQUENCE</scope>
</reference>
<feature type="domain" description="Guanylate-binding protein N-terminal" evidence="3">
    <location>
        <begin position="133"/>
        <end position="418"/>
    </location>
</feature>
<dbReference type="GO" id="GO:0005525">
    <property type="term" value="F:GTP binding"/>
    <property type="evidence" value="ECO:0007669"/>
    <property type="project" value="InterPro"/>
</dbReference>
<gene>
    <name evidence="4" type="ORF">NSCI0253_LOCUS30058</name>
</gene>
<dbReference type="InterPro" id="IPR015894">
    <property type="entry name" value="Guanylate-bd_N"/>
</dbReference>
<dbReference type="SUPFAM" id="SSF52540">
    <property type="entry name" value="P-loop containing nucleoside triphosphate hydrolases"/>
    <property type="match status" value="1"/>
</dbReference>
<evidence type="ECO:0000256" key="2">
    <source>
        <dbReference type="SAM" id="Phobius"/>
    </source>
</evidence>
<organism evidence="4">
    <name type="scientific">Noctiluca scintillans</name>
    <name type="common">Sea sparkle</name>
    <name type="synonym">Red tide dinoflagellate</name>
    <dbReference type="NCBI Taxonomy" id="2966"/>
    <lineage>
        <taxon>Eukaryota</taxon>
        <taxon>Sar</taxon>
        <taxon>Alveolata</taxon>
        <taxon>Dinophyceae</taxon>
        <taxon>Noctilucales</taxon>
        <taxon>Noctilucaceae</taxon>
        <taxon>Noctiluca</taxon>
    </lineage>
</organism>
<evidence type="ECO:0000313" key="4">
    <source>
        <dbReference type="EMBL" id="CAD8855706.1"/>
    </source>
</evidence>
<keyword evidence="2" id="KW-0812">Transmembrane</keyword>
<dbReference type="GO" id="GO:0003924">
    <property type="term" value="F:GTPase activity"/>
    <property type="evidence" value="ECO:0007669"/>
    <property type="project" value="InterPro"/>
</dbReference>
<name>A0A7S1FBQ3_NOCSC</name>
<keyword evidence="2" id="KW-0472">Membrane</keyword>
<evidence type="ECO:0000256" key="1">
    <source>
        <dbReference type="SAM" id="MobiDB-lite"/>
    </source>
</evidence>
<feature type="transmembrane region" description="Helical" evidence="2">
    <location>
        <begin position="599"/>
        <end position="620"/>
    </location>
</feature>
<dbReference type="PANTHER" id="PTHR10751">
    <property type="entry name" value="GUANYLATE BINDING PROTEIN"/>
    <property type="match status" value="1"/>
</dbReference>
<feature type="region of interest" description="Disordered" evidence="1">
    <location>
        <begin position="173"/>
        <end position="207"/>
    </location>
</feature>
<dbReference type="AlphaFoldDB" id="A0A7S1FBQ3"/>
<dbReference type="Gene3D" id="3.40.50.300">
    <property type="entry name" value="P-loop containing nucleotide triphosphate hydrolases"/>
    <property type="match status" value="1"/>
</dbReference>
<dbReference type="Pfam" id="PF02263">
    <property type="entry name" value="GBP"/>
    <property type="match status" value="1"/>
</dbReference>
<feature type="compositionally biased region" description="Basic and acidic residues" evidence="1">
    <location>
        <begin position="173"/>
        <end position="190"/>
    </location>
</feature>
<accession>A0A7S1FBQ3</accession>